<reference evidence="2 3" key="1">
    <citation type="submission" date="2018-08" db="EMBL/GenBank/DDBJ databases">
        <title>Genome of Clostridium chromiireducens C1, DSM12136.</title>
        <authorList>
            <person name="Xing M."/>
            <person name="Wei Y."/>
            <person name="Ang E.L."/>
            <person name="Zhao H."/>
            <person name="Zhang Y."/>
        </authorList>
    </citation>
    <scope>NUCLEOTIDE SEQUENCE [LARGE SCALE GENOMIC DNA]</scope>
    <source>
        <strain evidence="2 3">C1</strain>
    </source>
</reference>
<comment type="caution">
    <text evidence="2">The sequence shown here is derived from an EMBL/GenBank/DDBJ whole genome shotgun (WGS) entry which is preliminary data.</text>
</comment>
<sequence>MKYSDAREVYKNKWILFEAIYAYSEAGKRIVTDLAVIKSYDKGNDALKDYAIYHKENKQKEYYVYNTTHETLEIEERAWIGVRING</sequence>
<dbReference type="RefSeq" id="WP_119366968.1">
    <property type="nucleotide sequence ID" value="NZ_QXDJ01000003.1"/>
</dbReference>
<dbReference type="EMBL" id="WSRQ01000024">
    <property type="protein sequence ID" value="MVX65011.1"/>
    <property type="molecule type" value="Genomic_DNA"/>
</dbReference>
<dbReference type="Proteomes" id="UP000656077">
    <property type="component" value="Unassembled WGS sequence"/>
</dbReference>
<organism evidence="2 3">
    <name type="scientific">Clostridium chromiireducens</name>
    <dbReference type="NCBI Taxonomy" id="225345"/>
    <lineage>
        <taxon>Bacteria</taxon>
        <taxon>Bacillati</taxon>
        <taxon>Bacillota</taxon>
        <taxon>Clostridia</taxon>
        <taxon>Eubacteriales</taxon>
        <taxon>Clostridiaceae</taxon>
        <taxon>Clostridium</taxon>
    </lineage>
</organism>
<accession>A0A399IMM4</accession>
<reference evidence="1" key="2">
    <citation type="submission" date="2019-12" db="EMBL/GenBank/DDBJ databases">
        <title>Microbes associate with the intestines of laboratory mice.</title>
        <authorList>
            <person name="Navarre W."/>
            <person name="Wong E."/>
        </authorList>
    </citation>
    <scope>NUCLEOTIDE SEQUENCE</scope>
    <source>
        <strain evidence="1">NM79_F5</strain>
    </source>
</reference>
<gene>
    <name evidence="2" type="ORF">D2A34_13540</name>
    <name evidence="1" type="ORF">GKZ28_15075</name>
</gene>
<protein>
    <submittedName>
        <fullName evidence="2">Uncharacterized protein</fullName>
    </submittedName>
</protein>
<dbReference type="Proteomes" id="UP000265930">
    <property type="component" value="Unassembled WGS sequence"/>
</dbReference>
<evidence type="ECO:0000313" key="3">
    <source>
        <dbReference type="Proteomes" id="UP000265930"/>
    </source>
</evidence>
<dbReference type="EMBL" id="QXDJ01000003">
    <property type="protein sequence ID" value="RII34181.1"/>
    <property type="molecule type" value="Genomic_DNA"/>
</dbReference>
<evidence type="ECO:0000313" key="1">
    <source>
        <dbReference type="EMBL" id="MVX65011.1"/>
    </source>
</evidence>
<dbReference type="AlphaFoldDB" id="A0A399IMM4"/>
<name>A0A399IMM4_9CLOT</name>
<proteinExistence type="predicted"/>
<evidence type="ECO:0000313" key="2">
    <source>
        <dbReference type="EMBL" id="RII34181.1"/>
    </source>
</evidence>